<dbReference type="EMBL" id="CP049075">
    <property type="protein sequence ID" value="QLI04800.1"/>
    <property type="molecule type" value="Genomic_DNA"/>
</dbReference>
<name>A0A7H9CF45_9BACT</name>
<dbReference type="NCBIfam" id="TIGR01256">
    <property type="entry name" value="modA"/>
    <property type="match status" value="1"/>
</dbReference>
<dbReference type="GO" id="GO:0046872">
    <property type="term" value="F:metal ion binding"/>
    <property type="evidence" value="ECO:0007669"/>
    <property type="project" value="UniProtKB-KW"/>
</dbReference>
<feature type="signal peptide" evidence="5">
    <location>
        <begin position="1"/>
        <end position="23"/>
    </location>
</feature>
<organism evidence="6 7">
    <name type="scientific">Candidatus Campylobacter infans</name>
    <dbReference type="NCBI Taxonomy" id="2561898"/>
    <lineage>
        <taxon>Bacteria</taxon>
        <taxon>Pseudomonadati</taxon>
        <taxon>Campylobacterota</taxon>
        <taxon>Epsilonproteobacteria</taxon>
        <taxon>Campylobacterales</taxon>
        <taxon>Campylobacteraceae</taxon>
        <taxon>Campylobacter</taxon>
    </lineage>
</organism>
<evidence type="ECO:0000313" key="6">
    <source>
        <dbReference type="EMBL" id="QLI04800.1"/>
    </source>
</evidence>
<dbReference type="CDD" id="cd13539">
    <property type="entry name" value="PBP2_AvModA"/>
    <property type="match status" value="1"/>
</dbReference>
<dbReference type="Gene3D" id="3.40.190.10">
    <property type="entry name" value="Periplasmic binding protein-like II"/>
    <property type="match status" value="2"/>
</dbReference>
<evidence type="ECO:0000256" key="4">
    <source>
        <dbReference type="PIRSR" id="PIRSR004846-1"/>
    </source>
</evidence>
<dbReference type="SUPFAM" id="SSF53850">
    <property type="entry name" value="Periplasmic binding protein-like II"/>
    <property type="match status" value="1"/>
</dbReference>
<reference evidence="6 7" key="1">
    <citation type="submission" date="2020-02" db="EMBL/GenBank/DDBJ databases">
        <title>Complete genome sequence of the novel Campylobacter species Candidatus Campylobacter infans.</title>
        <authorList>
            <person name="Duim B."/>
            <person name="Zomer A."/>
            <person name="van der Graaf L."/>
            <person name="Wagenaar J."/>
        </authorList>
    </citation>
    <scope>NUCLEOTIDE SEQUENCE [LARGE SCALE GENOMIC DNA]</scope>
    <source>
        <strain evidence="6 7">19S00001</strain>
    </source>
</reference>
<evidence type="ECO:0000256" key="2">
    <source>
        <dbReference type="ARBA" id="ARBA00022723"/>
    </source>
</evidence>
<dbReference type="AlphaFoldDB" id="A0A7H9CF45"/>
<comment type="similarity">
    <text evidence="1">Belongs to the bacterial solute-binding protein ModA family.</text>
</comment>
<gene>
    <name evidence="6" type="primary">modA</name>
    <name evidence="6" type="ORF">CINF_0251</name>
</gene>
<evidence type="ECO:0000256" key="1">
    <source>
        <dbReference type="ARBA" id="ARBA00009175"/>
    </source>
</evidence>
<sequence>MKKIFAILLLALCAFGAELKVAAAANVAVVANELKKAFAKTHPNDSVEITLASSGKLVAQIKNGAPFELFMAANVDFAKSLSNDGFGVGEVAVYAKGKVALFSARGVDLSKGLQSLKNAKIKTIVIANPKTAPYGTASMQAMQNAKIYDEIKSKIIYAGSIGEALSQTISAADIGFVAGSALYDEKMRKFKEGKDYIFIDSTLYEPIAQAMVITKKGENSKLAKEFYDFILSQDAKAIFAKYGYEF</sequence>
<protein>
    <submittedName>
        <fullName evidence="6">Molybdenum ABC transporter ModABC, periplasmic molybdate-binding protein</fullName>
    </submittedName>
</protein>
<evidence type="ECO:0000256" key="3">
    <source>
        <dbReference type="ARBA" id="ARBA00022729"/>
    </source>
</evidence>
<keyword evidence="7" id="KW-1185">Reference proteome</keyword>
<feature type="binding site" evidence="4">
    <location>
        <position position="54"/>
    </location>
    <ligand>
        <name>molybdate</name>
        <dbReference type="ChEBI" id="CHEBI:36264"/>
    </ligand>
</feature>
<evidence type="ECO:0000256" key="5">
    <source>
        <dbReference type="SAM" id="SignalP"/>
    </source>
</evidence>
<dbReference type="KEGG" id="cinf:CINF_0251"/>
<dbReference type="GO" id="GO:0015689">
    <property type="term" value="P:molybdate ion transport"/>
    <property type="evidence" value="ECO:0007669"/>
    <property type="project" value="InterPro"/>
</dbReference>
<accession>A0A7H9CF45</accession>
<dbReference type="GO" id="GO:0030973">
    <property type="term" value="F:molybdate ion binding"/>
    <property type="evidence" value="ECO:0007669"/>
    <property type="project" value="InterPro"/>
</dbReference>
<evidence type="ECO:0000313" key="7">
    <source>
        <dbReference type="Proteomes" id="UP000509414"/>
    </source>
</evidence>
<dbReference type="PANTHER" id="PTHR30632:SF14">
    <property type="entry name" value="TUNGSTATE_MOLYBDATE_CHROMATE-BINDING PROTEIN MODA"/>
    <property type="match status" value="1"/>
</dbReference>
<feature type="binding site" evidence="4">
    <location>
        <position position="161"/>
    </location>
    <ligand>
        <name>molybdate</name>
        <dbReference type="ChEBI" id="CHEBI:36264"/>
    </ligand>
</feature>
<keyword evidence="2 4" id="KW-0479">Metal-binding</keyword>
<dbReference type="Pfam" id="PF13531">
    <property type="entry name" value="SBP_bac_11"/>
    <property type="match status" value="1"/>
</dbReference>
<dbReference type="RefSeq" id="WP_179975454.1">
    <property type="nucleotide sequence ID" value="NZ_CP049075.1"/>
</dbReference>
<keyword evidence="4" id="KW-0500">Molybdenum</keyword>
<dbReference type="InterPro" id="IPR005950">
    <property type="entry name" value="ModA"/>
</dbReference>
<dbReference type="PANTHER" id="PTHR30632">
    <property type="entry name" value="MOLYBDATE-BINDING PERIPLASMIC PROTEIN"/>
    <property type="match status" value="1"/>
</dbReference>
<dbReference type="InterPro" id="IPR044084">
    <property type="entry name" value="AvModA-like_subst-bd"/>
</dbReference>
<dbReference type="PIRSF" id="PIRSF004846">
    <property type="entry name" value="ModA"/>
    <property type="match status" value="1"/>
</dbReference>
<feature type="chain" id="PRO_5028892882" evidence="5">
    <location>
        <begin position="24"/>
        <end position="246"/>
    </location>
</feature>
<dbReference type="Proteomes" id="UP000509414">
    <property type="component" value="Chromosome"/>
</dbReference>
<dbReference type="InterPro" id="IPR050682">
    <property type="entry name" value="ModA/WtpA"/>
</dbReference>
<keyword evidence="3 5" id="KW-0732">Signal</keyword>
<proteinExistence type="inferred from homology"/>